<evidence type="ECO:0000256" key="1">
    <source>
        <dbReference type="SAM" id="MobiDB-lite"/>
    </source>
</evidence>
<name>A0A7S3ZBE9_9EUKA</name>
<dbReference type="SUPFAM" id="SSF140860">
    <property type="entry name" value="Pseudo ankyrin repeat-like"/>
    <property type="match status" value="1"/>
</dbReference>
<dbReference type="AlphaFoldDB" id="A0A7S3ZBE9"/>
<feature type="compositionally biased region" description="Basic and acidic residues" evidence="1">
    <location>
        <begin position="594"/>
        <end position="612"/>
    </location>
</feature>
<organism evidence="2">
    <name type="scientific">Lotharella globosa</name>
    <dbReference type="NCBI Taxonomy" id="91324"/>
    <lineage>
        <taxon>Eukaryota</taxon>
        <taxon>Sar</taxon>
        <taxon>Rhizaria</taxon>
        <taxon>Cercozoa</taxon>
        <taxon>Chlorarachniophyceae</taxon>
        <taxon>Lotharella</taxon>
    </lineage>
</organism>
<dbReference type="SUPFAM" id="SSF55961">
    <property type="entry name" value="Bet v1-like"/>
    <property type="match status" value="1"/>
</dbReference>
<gene>
    <name evidence="2" type="ORF">LGLO00237_LOCUS29964</name>
</gene>
<feature type="compositionally biased region" description="Polar residues" evidence="1">
    <location>
        <begin position="636"/>
        <end position="646"/>
    </location>
</feature>
<dbReference type="InterPro" id="IPR023393">
    <property type="entry name" value="START-like_dom_sf"/>
</dbReference>
<dbReference type="InterPro" id="IPR036770">
    <property type="entry name" value="Ankyrin_rpt-contain_sf"/>
</dbReference>
<dbReference type="CDD" id="cd00177">
    <property type="entry name" value="START"/>
    <property type="match status" value="1"/>
</dbReference>
<protein>
    <recommendedName>
        <fullName evidence="3">START domain-containing protein</fullName>
    </recommendedName>
</protein>
<dbReference type="Pfam" id="PF13637">
    <property type="entry name" value="Ank_4"/>
    <property type="match status" value="1"/>
</dbReference>
<reference evidence="2" key="1">
    <citation type="submission" date="2021-01" db="EMBL/GenBank/DDBJ databases">
        <authorList>
            <person name="Corre E."/>
            <person name="Pelletier E."/>
            <person name="Niang G."/>
            <person name="Scheremetjew M."/>
            <person name="Finn R."/>
            <person name="Kale V."/>
            <person name="Holt S."/>
            <person name="Cochrane G."/>
            <person name="Meng A."/>
            <person name="Brown T."/>
            <person name="Cohen L."/>
        </authorList>
    </citation>
    <scope>NUCLEOTIDE SEQUENCE</scope>
    <source>
        <strain evidence="2">CCCM811</strain>
    </source>
</reference>
<feature type="region of interest" description="Disordered" evidence="1">
    <location>
        <begin position="536"/>
        <end position="650"/>
    </location>
</feature>
<dbReference type="Gene3D" id="3.30.530.20">
    <property type="match status" value="1"/>
</dbReference>
<dbReference type="Gene3D" id="1.25.40.20">
    <property type="entry name" value="Ankyrin repeat-containing domain"/>
    <property type="match status" value="1"/>
</dbReference>
<proteinExistence type="predicted"/>
<feature type="compositionally biased region" description="Low complexity" evidence="1">
    <location>
        <begin position="614"/>
        <end position="630"/>
    </location>
</feature>
<evidence type="ECO:0000313" key="2">
    <source>
        <dbReference type="EMBL" id="CAE0678182.1"/>
    </source>
</evidence>
<dbReference type="EMBL" id="HBIV01042642">
    <property type="protein sequence ID" value="CAE0678182.1"/>
    <property type="molecule type" value="Transcribed_RNA"/>
</dbReference>
<sequence>MKGEWYRVSWEGGVFLRAGPSKKHKIVHELDFGDVFFCEGKAGYWLKLEHGWLIRKVDSRALVSPLPVIATPYGYGALVNPRGECKGDPLICTVKLDFGTAYFDSFLLRRHILMDRRHYIEKDILPVEIGIQVTTPHGEGCLILQRGDGISMIQHEYGVSYVCSQYLSPHPCYDDDVKSNYREELHVIHSILDGYLELPSLWTIVDDKELLSHIPKPELREIVVKKRPKTKSMLINNQVPTKREAKSSNAGNHRKKTSRYVEAARQIDWEVDLTDDTSDSTYVYPEEDTYSDFTAELDYIPLDDVERDRVQFFFDTLESKKLFREGYKEKSGVKFHKPLSDDSTKLLVKSSTLIPVSAEKAAAFLTVSKGYEYRMRTWDESFIEGERRLVSPFRYLCRYTLSLPIPGTARDFVVYERVIQFRNGSVGTIFWDCRWSKHPPEGGFFPTFVRGSVQIGGTIFKPVGDHSCRMLQLIVADLQGQASLPSWMGPLVSADQALKIAKLRDWFVQANREAEKKPMDEISSPGRAALRNQALKSFIPSDHPPTKTKPSTGPPRRNSNDTDGNANPPSPLSSRSRDMKTTAVAASSSSLRDGGGDSKTTRRSSRGPERHSPASKTSSSPRSPRSSPRSAVDRGGSSSATSPRSKQTIDVKRVHMLDKNSDEIQMVFRSARHGRTKEVEQLLIQNKLPPNITDEHGNTLLHVAAQNNNKRLAKWCMRNGISPGQVGWLCALKCIERAHRMKPLEWTTQHNRIHFMQVKFIFQAK</sequence>
<dbReference type="InterPro" id="IPR002110">
    <property type="entry name" value="Ankyrin_rpt"/>
</dbReference>
<accession>A0A7S3ZBE9</accession>
<evidence type="ECO:0008006" key="3">
    <source>
        <dbReference type="Google" id="ProtNLM"/>
    </source>
</evidence>